<sequence>MPNRRGSLNLRPASARRLPKRYESEEHHQGAVRKGVLVHASCGSGARKQALAPQTNRKRRAAEAAAATNVGALSAVAITTSSLRKEGAQQHCRVYHHRAVRGPASWSLSAPFLGPEADMSTTTTTKTTPLFSLGDLDWGSDDDDASVVQDVHGALTALDQAGRSPIHGMSSTATWRSTTATNRVS</sequence>
<feature type="compositionally biased region" description="Basic and acidic residues" evidence="1">
    <location>
        <begin position="20"/>
        <end position="29"/>
    </location>
</feature>
<evidence type="ECO:0000256" key="1">
    <source>
        <dbReference type="SAM" id="MobiDB-lite"/>
    </source>
</evidence>
<evidence type="ECO:0000313" key="3">
    <source>
        <dbReference type="Proteomes" id="UP000706124"/>
    </source>
</evidence>
<dbReference type="AlphaFoldDB" id="A0A9P7MCD7"/>
<comment type="caution">
    <text evidence="2">The sequence shown here is derived from an EMBL/GenBank/DDBJ whole genome shotgun (WGS) entry which is preliminary data.</text>
</comment>
<accession>A0A9P7MCD7</accession>
<protein>
    <submittedName>
        <fullName evidence="2">Uncharacterized protein</fullName>
    </submittedName>
</protein>
<dbReference type="OrthoDB" id="4960192at2759"/>
<dbReference type="Proteomes" id="UP000706124">
    <property type="component" value="Unassembled WGS sequence"/>
</dbReference>
<evidence type="ECO:0000313" key="2">
    <source>
        <dbReference type="EMBL" id="KAG5937292.1"/>
    </source>
</evidence>
<proteinExistence type="predicted"/>
<gene>
    <name evidence="2" type="ORF">E4U60_002002</name>
</gene>
<keyword evidence="3" id="KW-1185">Reference proteome</keyword>
<dbReference type="EMBL" id="SRPO01000188">
    <property type="protein sequence ID" value="KAG5937292.1"/>
    <property type="molecule type" value="Genomic_DNA"/>
</dbReference>
<reference evidence="2 3" key="1">
    <citation type="journal article" date="2020" name="bioRxiv">
        <title>Whole genome comparisons of ergot fungi reveals the divergence and evolution of species within the genus Claviceps are the result of varying mechanisms driving genome evolution and host range expansion.</title>
        <authorList>
            <person name="Wyka S.A."/>
            <person name="Mondo S.J."/>
            <person name="Liu M."/>
            <person name="Dettman J."/>
            <person name="Nalam V."/>
            <person name="Broders K.D."/>
        </authorList>
    </citation>
    <scope>NUCLEOTIDE SEQUENCE [LARGE SCALE GENOMIC DNA]</scope>
    <source>
        <strain evidence="2 3">CCC 1485</strain>
    </source>
</reference>
<name>A0A9P7MCD7_9HYPO</name>
<organism evidence="2 3">
    <name type="scientific">Claviceps pazoutovae</name>
    <dbReference type="NCBI Taxonomy" id="1649127"/>
    <lineage>
        <taxon>Eukaryota</taxon>
        <taxon>Fungi</taxon>
        <taxon>Dikarya</taxon>
        <taxon>Ascomycota</taxon>
        <taxon>Pezizomycotina</taxon>
        <taxon>Sordariomycetes</taxon>
        <taxon>Hypocreomycetidae</taxon>
        <taxon>Hypocreales</taxon>
        <taxon>Clavicipitaceae</taxon>
        <taxon>Claviceps</taxon>
    </lineage>
</organism>
<feature type="region of interest" description="Disordered" evidence="1">
    <location>
        <begin position="1"/>
        <end position="31"/>
    </location>
</feature>